<protein>
    <submittedName>
        <fullName evidence="1">Uncharacterized protein</fullName>
    </submittedName>
</protein>
<name>A0A6N1C5Z5_9PSED</name>
<evidence type="ECO:0000313" key="1">
    <source>
        <dbReference type="EMBL" id="QKS80599.1"/>
    </source>
</evidence>
<dbReference type="Proteomes" id="UP000509545">
    <property type="component" value="Chromosome"/>
</dbReference>
<evidence type="ECO:0000313" key="2">
    <source>
        <dbReference type="Proteomes" id="UP000509545"/>
    </source>
</evidence>
<accession>A0A6N1C5Z5</accession>
<dbReference type="AlphaFoldDB" id="A0A6N1C5Z5"/>
<dbReference type="KEGG" id="pbz:GN234_00965"/>
<dbReference type="RefSeq" id="WP_176687649.1">
    <property type="nucleotide sequence ID" value="NZ_CP048810.1"/>
</dbReference>
<gene>
    <name evidence="1" type="ORF">GN234_00965</name>
</gene>
<reference evidence="1 2" key="1">
    <citation type="submission" date="2020-02" db="EMBL/GenBank/DDBJ databases">
        <authorList>
            <person name="Liang J."/>
        </authorList>
    </citation>
    <scope>NUCLEOTIDE SEQUENCE [LARGE SCALE GENOMIC DNA]</scope>
    <source>
        <strain evidence="1 2">L22-9</strain>
    </source>
</reference>
<organism evidence="1 2">
    <name type="scientific">Pseudomonas bijieensis</name>
    <dbReference type="NCBI Taxonomy" id="2681983"/>
    <lineage>
        <taxon>Bacteria</taxon>
        <taxon>Pseudomonadati</taxon>
        <taxon>Pseudomonadota</taxon>
        <taxon>Gammaproteobacteria</taxon>
        <taxon>Pseudomonadales</taxon>
        <taxon>Pseudomonadaceae</taxon>
        <taxon>Pseudomonas</taxon>
    </lineage>
</organism>
<dbReference type="EMBL" id="CP048810">
    <property type="protein sequence ID" value="QKS80599.1"/>
    <property type="molecule type" value="Genomic_DNA"/>
</dbReference>
<sequence length="96" mass="10876">MESQLFNEVRQIIEDCKVLNFPESKLALAIIRAAEKYSDKEVVSVFSCLSNDVMAEIRQQISRYETTGEYYVISSAGIKDLFGLMGRISKLVVSFN</sequence>
<keyword evidence="2" id="KW-1185">Reference proteome</keyword>
<proteinExistence type="predicted"/>